<evidence type="ECO:0000313" key="2">
    <source>
        <dbReference type="Proteomes" id="UP001279660"/>
    </source>
</evidence>
<reference evidence="1 2" key="1">
    <citation type="submission" date="2023-11" db="EMBL/GenBank/DDBJ databases">
        <title>MicrobeMod: A computational toolkit for identifying prokaryotic methylation and restriction-modification with nanopore sequencing.</title>
        <authorList>
            <person name="Crits-Christoph A."/>
            <person name="Kang S.C."/>
            <person name="Lee H."/>
            <person name="Ostrov N."/>
        </authorList>
    </citation>
    <scope>NUCLEOTIDE SEQUENCE [LARGE SCALE GENOMIC DNA]</scope>
    <source>
        <strain evidence="1 2">ATCC 14820</strain>
    </source>
</reference>
<dbReference type="Proteomes" id="UP001279660">
    <property type="component" value="Unassembled WGS sequence"/>
</dbReference>
<comment type="caution">
    <text evidence="1">The sequence shown here is derived from an EMBL/GenBank/DDBJ whole genome shotgun (WGS) entry which is preliminary data.</text>
</comment>
<dbReference type="EMBL" id="JAWXXV010000001">
    <property type="protein sequence ID" value="MDX5985600.1"/>
    <property type="molecule type" value="Genomic_DNA"/>
</dbReference>
<dbReference type="RefSeq" id="WP_010407706.1">
    <property type="nucleotide sequence ID" value="NZ_JAWXXV010000001.1"/>
</dbReference>
<keyword evidence="2" id="KW-1185">Reference proteome</keyword>
<sequence length="105" mass="11358">MSGNRKLGPMANPWLGIGMDAWTLGLEASAVIGLRTWQRVMAGPNGNAASDAEAHRMVDEKMIAALQLQMAMLTGRLGTTPATATKKIIRHYSRTVRANRKRLAG</sequence>
<accession>A0ABU4PPP1</accession>
<protein>
    <submittedName>
        <fullName evidence="1">Uncharacterized protein</fullName>
    </submittedName>
</protein>
<proteinExistence type="predicted"/>
<gene>
    <name evidence="1" type="ORF">SIL82_15190</name>
</gene>
<evidence type="ECO:0000313" key="1">
    <source>
        <dbReference type="EMBL" id="MDX5985600.1"/>
    </source>
</evidence>
<organism evidence="1 2">
    <name type="scientific">Sphingomonas echinoides</name>
    <dbReference type="NCBI Taxonomy" id="59803"/>
    <lineage>
        <taxon>Bacteria</taxon>
        <taxon>Pseudomonadati</taxon>
        <taxon>Pseudomonadota</taxon>
        <taxon>Alphaproteobacteria</taxon>
        <taxon>Sphingomonadales</taxon>
        <taxon>Sphingomonadaceae</taxon>
        <taxon>Sphingomonas</taxon>
    </lineage>
</organism>
<name>A0ABU4PPP1_9SPHN</name>